<protein>
    <submittedName>
        <fullName evidence="1">Uncharacterized protein</fullName>
    </submittedName>
</protein>
<name>A0A1V0SBA7_9VIRU</name>
<sequence>MQTDEIRIFCSNLKSARSNVTNGYQKNFVMKSRDTTKSQYILIPLKSINEKEYFSSNHLGKFMVLTK</sequence>
<gene>
    <name evidence="1" type="ORF">Catovirus_1_1004</name>
</gene>
<proteinExistence type="predicted"/>
<dbReference type="EMBL" id="KY684083">
    <property type="protein sequence ID" value="ARF08954.1"/>
    <property type="molecule type" value="Genomic_DNA"/>
</dbReference>
<accession>A0A1V0SBA7</accession>
<organism evidence="1">
    <name type="scientific">Catovirus CTV1</name>
    <dbReference type="NCBI Taxonomy" id="1977631"/>
    <lineage>
        <taxon>Viruses</taxon>
        <taxon>Varidnaviria</taxon>
        <taxon>Bamfordvirae</taxon>
        <taxon>Nucleocytoviricota</taxon>
        <taxon>Megaviricetes</taxon>
        <taxon>Imitervirales</taxon>
        <taxon>Mimiviridae</taxon>
        <taxon>Klosneuvirinae</taxon>
        <taxon>Catovirus</taxon>
    </lineage>
</organism>
<evidence type="ECO:0000313" key="1">
    <source>
        <dbReference type="EMBL" id="ARF08954.1"/>
    </source>
</evidence>
<reference evidence="1" key="1">
    <citation type="journal article" date="2017" name="Science">
        <title>Giant viruses with an expanded complement of translation system components.</title>
        <authorList>
            <person name="Schulz F."/>
            <person name="Yutin N."/>
            <person name="Ivanova N.N."/>
            <person name="Ortega D.R."/>
            <person name="Lee T.K."/>
            <person name="Vierheilig J."/>
            <person name="Daims H."/>
            <person name="Horn M."/>
            <person name="Wagner M."/>
            <person name="Jensen G.J."/>
            <person name="Kyrpides N.C."/>
            <person name="Koonin E.V."/>
            <person name="Woyke T."/>
        </authorList>
    </citation>
    <scope>NUCLEOTIDE SEQUENCE</scope>
    <source>
        <strain evidence="1">CTV1</strain>
    </source>
</reference>